<evidence type="ECO:0000256" key="3">
    <source>
        <dbReference type="SAM" id="SignalP"/>
    </source>
</evidence>
<dbReference type="GO" id="GO:0006508">
    <property type="term" value="P:proteolysis"/>
    <property type="evidence" value="ECO:0007669"/>
    <property type="project" value="InterPro"/>
</dbReference>
<organism evidence="5">
    <name type="scientific">Papilio xuthus</name>
    <name type="common">Asian swallowtail butterfly</name>
    <dbReference type="NCBI Taxonomy" id="66420"/>
    <lineage>
        <taxon>Eukaryota</taxon>
        <taxon>Metazoa</taxon>
        <taxon>Ecdysozoa</taxon>
        <taxon>Arthropoda</taxon>
        <taxon>Hexapoda</taxon>
        <taxon>Insecta</taxon>
        <taxon>Pterygota</taxon>
        <taxon>Neoptera</taxon>
        <taxon>Endopterygota</taxon>
        <taxon>Lepidoptera</taxon>
        <taxon>Glossata</taxon>
        <taxon>Ditrysia</taxon>
        <taxon>Papilionoidea</taxon>
        <taxon>Papilionidae</taxon>
        <taxon>Papilioninae</taxon>
        <taxon>Papilio</taxon>
    </lineage>
</organism>
<dbReference type="PROSITE" id="PS00639">
    <property type="entry name" value="THIOL_PROTEASE_HIS"/>
    <property type="match status" value="1"/>
</dbReference>
<dbReference type="Proteomes" id="UP000694872">
    <property type="component" value="Unplaced"/>
</dbReference>
<dbReference type="InterPro" id="IPR013128">
    <property type="entry name" value="Peptidase_C1A"/>
</dbReference>
<evidence type="ECO:0000313" key="5">
    <source>
        <dbReference type="RefSeq" id="XP_013173743.1"/>
    </source>
</evidence>
<dbReference type="GeneID" id="106122349"/>
<dbReference type="AlphaFoldDB" id="A0AAJ6ZJC6"/>
<accession>A0AAJ6ZJC6</accession>
<dbReference type="RefSeq" id="XP_013173743.1">
    <property type="nucleotide sequence ID" value="XM_013318289.1"/>
</dbReference>
<sequence>MYPLKNSLNLLLFLSISLVDSSLLSDILNIEKLKEVFVAYEANLHKTLKVAPPYVDWRVNGKVSPVKNQQTCAACWAFSVVANIESHLQIYLQQNVTLSEQFLIDCVPSSKGCGTGSLIQTYAEIVSILGGVLSEDNYFPYANTKLECRWRKSASKPVPVIGFKRVYPNEDVMVEYLASHGPLSAAINSKSMQSYGGGIDEPSDEKCSPKHLDHSVLIVGYSTYVSKETGKSTPYWIIKNSWGTNWGDKGYYYLVRGRNACGIASDVSFAYVQ</sequence>
<dbReference type="Gene3D" id="3.90.70.10">
    <property type="entry name" value="Cysteine proteinases"/>
    <property type="match status" value="1"/>
</dbReference>
<dbReference type="InterPro" id="IPR038765">
    <property type="entry name" value="Papain-like_cys_pep_sf"/>
</dbReference>
<dbReference type="SMART" id="SM00645">
    <property type="entry name" value="Pept_C1"/>
    <property type="match status" value="1"/>
</dbReference>
<dbReference type="InterPro" id="IPR039417">
    <property type="entry name" value="Peptidase_C1A_papain-like"/>
</dbReference>
<dbReference type="CDD" id="cd02248">
    <property type="entry name" value="Peptidase_C1A"/>
    <property type="match status" value="1"/>
</dbReference>
<feature type="chain" id="PRO_5042599817" evidence="3">
    <location>
        <begin position="22"/>
        <end position="273"/>
    </location>
</feature>
<feature type="signal peptide" evidence="3">
    <location>
        <begin position="1"/>
        <end position="21"/>
    </location>
</feature>
<dbReference type="GO" id="GO:0008234">
    <property type="term" value="F:cysteine-type peptidase activity"/>
    <property type="evidence" value="ECO:0007669"/>
    <property type="project" value="InterPro"/>
</dbReference>
<evidence type="ECO:0000256" key="1">
    <source>
        <dbReference type="ARBA" id="ARBA00008455"/>
    </source>
</evidence>
<dbReference type="KEGG" id="pxu:106122349"/>
<name>A0AAJ6ZJC6_PAPXU</name>
<dbReference type="InterPro" id="IPR025661">
    <property type="entry name" value="Pept_asp_AS"/>
</dbReference>
<reference evidence="5" key="1">
    <citation type="submission" date="2025-08" db="UniProtKB">
        <authorList>
            <consortium name="RefSeq"/>
        </authorList>
    </citation>
    <scope>IDENTIFICATION</scope>
</reference>
<evidence type="ECO:0000256" key="2">
    <source>
        <dbReference type="ARBA" id="ARBA00023157"/>
    </source>
</evidence>
<dbReference type="InterPro" id="IPR000668">
    <property type="entry name" value="Peptidase_C1A_C"/>
</dbReference>
<keyword evidence="2" id="KW-1015">Disulfide bond</keyword>
<protein>
    <submittedName>
        <fullName evidence="5">Cysteine proteinase 1-like</fullName>
    </submittedName>
</protein>
<dbReference type="PROSITE" id="PS00640">
    <property type="entry name" value="THIOL_PROTEASE_ASN"/>
    <property type="match status" value="1"/>
</dbReference>
<gene>
    <name evidence="5" type="primary">LOC106122349</name>
</gene>
<keyword evidence="3" id="KW-0732">Signal</keyword>
<evidence type="ECO:0000259" key="4">
    <source>
        <dbReference type="SMART" id="SM00645"/>
    </source>
</evidence>
<dbReference type="Pfam" id="PF00112">
    <property type="entry name" value="Peptidase_C1"/>
    <property type="match status" value="1"/>
</dbReference>
<feature type="domain" description="Peptidase C1A papain C-terminal" evidence="4">
    <location>
        <begin position="51"/>
        <end position="271"/>
    </location>
</feature>
<dbReference type="PANTHER" id="PTHR12411">
    <property type="entry name" value="CYSTEINE PROTEASE FAMILY C1-RELATED"/>
    <property type="match status" value="1"/>
</dbReference>
<proteinExistence type="inferred from homology"/>
<comment type="similarity">
    <text evidence="1">Belongs to the peptidase C1 family.</text>
</comment>
<dbReference type="PRINTS" id="PR00705">
    <property type="entry name" value="PAPAIN"/>
</dbReference>
<dbReference type="SUPFAM" id="SSF54001">
    <property type="entry name" value="Cysteine proteinases"/>
    <property type="match status" value="1"/>
</dbReference>
<dbReference type="InterPro" id="IPR025660">
    <property type="entry name" value="Pept_his_AS"/>
</dbReference>